<evidence type="ECO:0000256" key="1">
    <source>
        <dbReference type="SAM" id="Coils"/>
    </source>
</evidence>
<dbReference type="PANTHER" id="PTHR31540:SF1">
    <property type="entry name" value="CENTROSOMAL PROTEIN OF 131 KDA"/>
    <property type="match status" value="1"/>
</dbReference>
<dbReference type="EMBL" id="OV121140">
    <property type="protein sequence ID" value="CAH0564913.1"/>
    <property type="molecule type" value="Genomic_DNA"/>
</dbReference>
<proteinExistence type="predicted"/>
<keyword evidence="1" id="KW-0175">Coiled coil</keyword>
<dbReference type="OrthoDB" id="197735at2759"/>
<protein>
    <recommendedName>
        <fullName evidence="5">5-azacytidine-induced protein 1</fullName>
    </recommendedName>
</protein>
<feature type="compositionally biased region" description="Polar residues" evidence="2">
    <location>
        <begin position="125"/>
        <end position="134"/>
    </location>
</feature>
<dbReference type="AlphaFoldDB" id="A0A9P0BJM9"/>
<feature type="coiled-coil region" evidence="1">
    <location>
        <begin position="669"/>
        <end position="728"/>
    </location>
</feature>
<evidence type="ECO:0008006" key="5">
    <source>
        <dbReference type="Google" id="ProtNLM"/>
    </source>
</evidence>
<dbReference type="Proteomes" id="UP001154078">
    <property type="component" value="Chromosome 9"/>
</dbReference>
<feature type="compositionally biased region" description="Polar residues" evidence="2">
    <location>
        <begin position="143"/>
        <end position="156"/>
    </location>
</feature>
<dbReference type="GO" id="GO:0005929">
    <property type="term" value="C:cilium"/>
    <property type="evidence" value="ECO:0007669"/>
    <property type="project" value="GOC"/>
</dbReference>
<dbReference type="GO" id="GO:0034451">
    <property type="term" value="C:centriolar satellite"/>
    <property type="evidence" value="ECO:0007669"/>
    <property type="project" value="TreeGrafter"/>
</dbReference>
<dbReference type="GO" id="GO:0010824">
    <property type="term" value="P:regulation of centrosome duplication"/>
    <property type="evidence" value="ECO:0007669"/>
    <property type="project" value="TreeGrafter"/>
</dbReference>
<organism evidence="3 4">
    <name type="scientific">Brassicogethes aeneus</name>
    <name type="common">Rape pollen beetle</name>
    <name type="synonym">Meligethes aeneus</name>
    <dbReference type="NCBI Taxonomy" id="1431903"/>
    <lineage>
        <taxon>Eukaryota</taxon>
        <taxon>Metazoa</taxon>
        <taxon>Ecdysozoa</taxon>
        <taxon>Arthropoda</taxon>
        <taxon>Hexapoda</taxon>
        <taxon>Insecta</taxon>
        <taxon>Pterygota</taxon>
        <taxon>Neoptera</taxon>
        <taxon>Endopterygota</taxon>
        <taxon>Coleoptera</taxon>
        <taxon>Polyphaga</taxon>
        <taxon>Cucujiformia</taxon>
        <taxon>Nitidulidae</taxon>
        <taxon>Meligethinae</taxon>
        <taxon>Brassicogethes</taxon>
    </lineage>
</organism>
<feature type="region of interest" description="Disordered" evidence="2">
    <location>
        <begin position="120"/>
        <end position="156"/>
    </location>
</feature>
<evidence type="ECO:0000256" key="2">
    <source>
        <dbReference type="SAM" id="MobiDB-lite"/>
    </source>
</evidence>
<feature type="coiled-coil region" evidence="1">
    <location>
        <begin position="779"/>
        <end position="851"/>
    </location>
</feature>
<dbReference type="InterPro" id="IPR030465">
    <property type="entry name" value="CEP131"/>
</dbReference>
<gene>
    <name evidence="3" type="ORF">MELIAE_LOCUS13352</name>
</gene>
<reference evidence="3" key="1">
    <citation type="submission" date="2021-12" db="EMBL/GenBank/DDBJ databases">
        <authorList>
            <person name="King R."/>
        </authorList>
    </citation>
    <scope>NUCLEOTIDE SEQUENCE</scope>
</reference>
<dbReference type="GO" id="GO:0035735">
    <property type="term" value="P:intraciliary transport involved in cilium assembly"/>
    <property type="evidence" value="ECO:0007669"/>
    <property type="project" value="InterPro"/>
</dbReference>
<keyword evidence="4" id="KW-1185">Reference proteome</keyword>
<dbReference type="PANTHER" id="PTHR31540">
    <property type="entry name" value="CENTROSOMAL PROTEIN OF 131 KDA"/>
    <property type="match status" value="1"/>
</dbReference>
<feature type="coiled-coil region" evidence="1">
    <location>
        <begin position="911"/>
        <end position="1116"/>
    </location>
</feature>
<evidence type="ECO:0000313" key="4">
    <source>
        <dbReference type="Proteomes" id="UP001154078"/>
    </source>
</evidence>
<accession>A0A9P0BJM9</accession>
<name>A0A9P0BJM9_BRAAE</name>
<evidence type="ECO:0000313" key="3">
    <source>
        <dbReference type="EMBL" id="CAH0564913.1"/>
    </source>
</evidence>
<sequence length="1120" mass="130102">MPVNKENDGDKKKIELRLSGDKINLEYRPPSRLSTASSKCSLLTKCYSRSVSAVPMLNINQDDEDIFLKSKRPFSAGDIPKRTKYFTKEYYESSLESLDENLPSTNLLKTLLSETDRCWRKPPNSIETSSNTDFRQSKDNSCDDTSSMSSEDNLQSKTLTSKVVNNASTRNDFVKLQQFNENCTLEPGLTSKPPIPPKTEITSVKLREAPTVPTKMAEVNSAETKTSDAISNYLTLRYNVDSTNKDEIVGTTLNLKSKNELQNKEIQDDRAPESFRKKVEFKIDLPQVNDDEDGAKKNKPYTKSLEEFMFNNWFKDEIKLDPNINITDMEDELPNLSEIDIEELFKDSKDKKFENFFAKKDIEVTKAKVLKKELKKPVKPKCRFQPKQIKPKPDSKDEHNKEIESWMEIRPNDIESALECKRNVKKANFLDFLNNIEELEQSVAPGAVDNTHDIPQHDTDGSKNGSYDDLVSILEALETEDKKSQEKMKSVKKIVNSTLSSPPFPDNNETTNEGYTKSETHKVDANNLSNGKIVDITDDESNSIETLNLPSESKTVHKLETGSARGVYNSNLNNLLTFLDEVDKNSTKSISSAYPLMASNVTHTSIQLNTIPNFEDLQVLTNEELSKQIIDLSLRVKEKTSAVTVLQSEMSSLRNQIIKITKDTDLTIKQKLKSQKEEYEDIIKRHQKFIDQLIADKKTLNQQCETLIQEMKALEDRFTSNMKAAEKRHEIELQKTKDMHAAGEKIRRDRWVDNKTQKIKELTVKSLEPELASMERRQQQELADIRALHKREIEDLELKAARKLQHQCEQLREQLVNEREKALAHEREVMRVRYEQMVESEEKSYQEQRKRLMTDHANRIAECEEREAAAVVERDRGIKLAQEEFEDRLQLVLRRHSNELKLLKESTHLDFEAWQNNYKKQQAQLLDEKEQLIRDRCRKDRDKEIEAVIERLENEASENKIQQEQSTENRVRRLKEKFEKEMTDLESSEKEAKSKYMETKTKLLNTEDEILNLKSTIKTLENQLNESKEYTEKLLNERNNLKDKIREEVNQEVESLQKEVATLKNSRDKEIQQLYSRVKVSVSRKDDLLNELTIEHKALQEKCIYLENMLEQQRKEYLIK</sequence>